<keyword evidence="2" id="KW-1185">Reference proteome</keyword>
<reference evidence="1 2" key="1">
    <citation type="submission" date="2021-01" db="EMBL/GenBank/DDBJ databases">
        <title>Whole genome shotgun sequence of Verrucosispora gifhornensis NBRC 16317.</title>
        <authorList>
            <person name="Komaki H."/>
            <person name="Tamura T."/>
        </authorList>
    </citation>
    <scope>NUCLEOTIDE SEQUENCE [LARGE SCALE GENOMIC DNA]</scope>
    <source>
        <strain evidence="1 2">NBRC 16317</strain>
    </source>
</reference>
<gene>
    <name evidence="1" type="ORF">Vgi01_02820</name>
</gene>
<sequence>MQWCGPHLVFVQWCRAYLVLVQRSGSNRLPTLCAVGTRGGGSLVDRPRSFLARCGSFRPCLVRSGTLRHLLDRPGTVGPGLVGLVRVLVGPMRVLVGPVLVGARGPGAVRHRACALGPVVCRRRGRGPIPVRVDSAGPIAMRVDGVGPVAVGVDGVWRALMWGGGDRAGTPGGRGYGSIPFRGGRDGLLGHHRQVTAGRALVGGGRDGTVGVGPLRGRPVQMTIRPGPVGDCRSPVLASGAVAGLGYDGTLVLPVVSTGARAQRSRLGPGEVAARRFGVPLGVSDDRLGAGALR</sequence>
<evidence type="ECO:0000313" key="1">
    <source>
        <dbReference type="EMBL" id="GIJ13598.1"/>
    </source>
</evidence>
<accession>A0ABQ4I6T5</accession>
<comment type="caution">
    <text evidence="1">The sequence shown here is derived from an EMBL/GenBank/DDBJ whole genome shotgun (WGS) entry which is preliminary data.</text>
</comment>
<name>A0ABQ4I6T5_9ACTN</name>
<dbReference type="Proteomes" id="UP000647860">
    <property type="component" value="Unassembled WGS sequence"/>
</dbReference>
<dbReference type="EMBL" id="BOPA01000003">
    <property type="protein sequence ID" value="GIJ13598.1"/>
    <property type="molecule type" value="Genomic_DNA"/>
</dbReference>
<evidence type="ECO:0000313" key="2">
    <source>
        <dbReference type="Proteomes" id="UP000647860"/>
    </source>
</evidence>
<organism evidence="1 2">
    <name type="scientific">Micromonospora gifhornensis</name>
    <dbReference type="NCBI Taxonomy" id="84594"/>
    <lineage>
        <taxon>Bacteria</taxon>
        <taxon>Bacillati</taxon>
        <taxon>Actinomycetota</taxon>
        <taxon>Actinomycetes</taxon>
        <taxon>Micromonosporales</taxon>
        <taxon>Micromonosporaceae</taxon>
        <taxon>Micromonospora</taxon>
    </lineage>
</organism>
<proteinExistence type="predicted"/>
<protein>
    <submittedName>
        <fullName evidence="1">Uncharacterized protein</fullName>
    </submittedName>
</protein>